<accession>A0A238XCP9</accession>
<dbReference type="InterPro" id="IPR006121">
    <property type="entry name" value="HMA_dom"/>
</dbReference>
<evidence type="ECO:0000313" key="2">
    <source>
        <dbReference type="EMBL" id="SNR55689.1"/>
    </source>
</evidence>
<feature type="domain" description="HMA" evidence="1">
    <location>
        <begin position="41"/>
        <end position="108"/>
    </location>
</feature>
<dbReference type="Proteomes" id="UP000198412">
    <property type="component" value="Unassembled WGS sequence"/>
</dbReference>
<dbReference type="OrthoDB" id="1178902at2"/>
<dbReference type="GO" id="GO:0046872">
    <property type="term" value="F:metal ion binding"/>
    <property type="evidence" value="ECO:0007669"/>
    <property type="project" value="InterPro"/>
</dbReference>
<dbReference type="CDD" id="cd00371">
    <property type="entry name" value="HMA"/>
    <property type="match status" value="1"/>
</dbReference>
<dbReference type="AlphaFoldDB" id="A0A238XCP9"/>
<dbReference type="PROSITE" id="PS50846">
    <property type="entry name" value="HMA_2"/>
    <property type="match status" value="1"/>
</dbReference>
<keyword evidence="3" id="KW-1185">Reference proteome</keyword>
<organism evidence="2 3">
    <name type="scientific">Lutibacter flavus</name>
    <dbReference type="NCBI Taxonomy" id="691689"/>
    <lineage>
        <taxon>Bacteria</taxon>
        <taxon>Pseudomonadati</taxon>
        <taxon>Bacteroidota</taxon>
        <taxon>Flavobacteriia</taxon>
        <taxon>Flavobacteriales</taxon>
        <taxon>Flavobacteriaceae</taxon>
        <taxon>Lutibacter</taxon>
    </lineage>
</organism>
<reference evidence="3" key="1">
    <citation type="submission" date="2017-06" db="EMBL/GenBank/DDBJ databases">
        <authorList>
            <person name="Varghese N."/>
            <person name="Submissions S."/>
        </authorList>
    </citation>
    <scope>NUCLEOTIDE SEQUENCE [LARGE SCALE GENOMIC DNA]</scope>
    <source>
        <strain evidence="3">DSM 27993</strain>
    </source>
</reference>
<dbReference type="RefSeq" id="WP_089378031.1">
    <property type="nucleotide sequence ID" value="NZ_FZNX01000002.1"/>
</dbReference>
<evidence type="ECO:0000313" key="3">
    <source>
        <dbReference type="Proteomes" id="UP000198412"/>
    </source>
</evidence>
<gene>
    <name evidence="2" type="ORF">SAMN04488111_1732</name>
</gene>
<dbReference type="Gene3D" id="3.30.70.100">
    <property type="match status" value="1"/>
</dbReference>
<dbReference type="Pfam" id="PF00403">
    <property type="entry name" value="HMA"/>
    <property type="match status" value="1"/>
</dbReference>
<name>A0A238XCP9_9FLAO</name>
<protein>
    <submittedName>
        <fullName evidence="2">Heavy-metal-associated domain-containing protein</fullName>
    </submittedName>
</protein>
<dbReference type="PROSITE" id="PS51257">
    <property type="entry name" value="PROKAR_LIPOPROTEIN"/>
    <property type="match status" value="1"/>
</dbReference>
<dbReference type="InterPro" id="IPR036163">
    <property type="entry name" value="HMA_dom_sf"/>
</dbReference>
<dbReference type="EMBL" id="FZNX01000002">
    <property type="protein sequence ID" value="SNR55689.1"/>
    <property type="molecule type" value="Genomic_DNA"/>
</dbReference>
<dbReference type="SUPFAM" id="SSF55008">
    <property type="entry name" value="HMA, heavy metal-associated domain"/>
    <property type="match status" value="1"/>
</dbReference>
<proteinExistence type="predicted"/>
<sequence length="135" mass="14987">MKKIVTLLFIVFISSACNESKKKDLIESPATKTQEVATSFKSIEVDIEGMTCEIGCARLIQSKLSKVEGVTYTNVDFESKKGIFTFDSDKLSKKDIVKNISKIAGGDLYSVTKTKELDEIIEKTAKIDPIIEINE</sequence>
<evidence type="ECO:0000259" key="1">
    <source>
        <dbReference type="PROSITE" id="PS50846"/>
    </source>
</evidence>